<evidence type="ECO:0000313" key="4">
    <source>
        <dbReference type="Proteomes" id="UP000266178"/>
    </source>
</evidence>
<dbReference type="SUPFAM" id="SSF103481">
    <property type="entry name" value="Multidrug resistance efflux transporter EmrE"/>
    <property type="match status" value="2"/>
</dbReference>
<feature type="transmembrane region" description="Helical" evidence="1">
    <location>
        <begin position="220"/>
        <end position="241"/>
    </location>
</feature>
<organism evidence="3 4">
    <name type="scientific">Meiothermus granaticius NBRC 107808</name>
    <dbReference type="NCBI Taxonomy" id="1227551"/>
    <lineage>
        <taxon>Bacteria</taxon>
        <taxon>Thermotogati</taxon>
        <taxon>Deinococcota</taxon>
        <taxon>Deinococci</taxon>
        <taxon>Thermales</taxon>
        <taxon>Thermaceae</taxon>
        <taxon>Meiothermus</taxon>
    </lineage>
</organism>
<sequence>MRPAISTLVLVLLGGVLAISFGSILVRLATEAAGTQSPGFSLVMSALRLSLAGLLLLPAWRGLRDARPQPGAWGYALLAGGFLALHFATWITSISLTSIAASVTLVNTNPVWVALISWVWLGQAPKPLTLGGIALAVLGGAVIALGDSSNPGTNPALGNLLAVLGGVAASFYFLLGREAQHRGLGIGLYIAAAYSTAALVLLPVPLLFHTPYTGYPPQTYLWIALMALVPQLLGHSSFNWAVRWVAPVLVTLVILLEPLGASLWAYWLFKELPGPQVLLGAGVLLTGVGLAVLGTRA</sequence>
<feature type="domain" description="EamA" evidence="2">
    <location>
        <begin position="157"/>
        <end position="292"/>
    </location>
</feature>
<comment type="caution">
    <text evidence="3">The sequence shown here is derived from an EMBL/GenBank/DDBJ whole genome shotgun (WGS) entry which is preliminary data.</text>
</comment>
<keyword evidence="1" id="KW-0812">Transmembrane</keyword>
<accession>A0A399FB36</accession>
<keyword evidence="4" id="KW-1185">Reference proteome</keyword>
<evidence type="ECO:0000259" key="2">
    <source>
        <dbReference type="Pfam" id="PF00892"/>
    </source>
</evidence>
<gene>
    <name evidence="3" type="ORF">Mgrana_00173</name>
</gene>
<dbReference type="InterPro" id="IPR000620">
    <property type="entry name" value="EamA_dom"/>
</dbReference>
<keyword evidence="1" id="KW-0472">Membrane</keyword>
<dbReference type="Proteomes" id="UP000266178">
    <property type="component" value="Unassembled WGS sequence"/>
</dbReference>
<name>A0A399FB36_9DEIN</name>
<keyword evidence="1" id="KW-1133">Transmembrane helix</keyword>
<dbReference type="EMBL" id="QWLB01000002">
    <property type="protein sequence ID" value="RIH93824.1"/>
    <property type="molecule type" value="Genomic_DNA"/>
</dbReference>
<dbReference type="PANTHER" id="PTHR22911:SF76">
    <property type="entry name" value="EAMA DOMAIN-CONTAINING PROTEIN"/>
    <property type="match status" value="1"/>
</dbReference>
<feature type="transmembrane region" description="Helical" evidence="1">
    <location>
        <begin position="275"/>
        <end position="294"/>
    </location>
</feature>
<protein>
    <submittedName>
        <fullName evidence="3">Carboxylate/amino acid/amine transporter</fullName>
    </submittedName>
</protein>
<dbReference type="RefSeq" id="WP_119355713.1">
    <property type="nucleotide sequence ID" value="NZ_BJXM01000004.1"/>
</dbReference>
<feature type="transmembrane region" description="Helical" evidence="1">
    <location>
        <begin position="187"/>
        <end position="208"/>
    </location>
</feature>
<reference evidence="3 4" key="1">
    <citation type="submission" date="2018-08" db="EMBL/GenBank/DDBJ databases">
        <title>Meiothermus granaticius genome AF-68 sequencing project.</title>
        <authorList>
            <person name="Da Costa M.S."/>
            <person name="Albuquerque L."/>
            <person name="Raposo P."/>
            <person name="Froufe H.J.C."/>
            <person name="Barroso C.S."/>
            <person name="Egas C."/>
        </authorList>
    </citation>
    <scope>NUCLEOTIDE SEQUENCE [LARGE SCALE GENOMIC DNA]</scope>
    <source>
        <strain evidence="3 4">AF-68</strain>
    </source>
</reference>
<dbReference type="OrthoDB" id="9790852at2"/>
<dbReference type="InterPro" id="IPR037185">
    <property type="entry name" value="EmrE-like"/>
</dbReference>
<dbReference type="PANTHER" id="PTHR22911">
    <property type="entry name" value="ACYL-MALONYL CONDENSING ENZYME-RELATED"/>
    <property type="match status" value="1"/>
</dbReference>
<dbReference type="AlphaFoldDB" id="A0A399FB36"/>
<feature type="transmembrane region" description="Helical" evidence="1">
    <location>
        <begin position="157"/>
        <end position="175"/>
    </location>
</feature>
<evidence type="ECO:0000313" key="3">
    <source>
        <dbReference type="EMBL" id="RIH93824.1"/>
    </source>
</evidence>
<feature type="transmembrane region" description="Helical" evidence="1">
    <location>
        <begin position="72"/>
        <end position="93"/>
    </location>
</feature>
<feature type="transmembrane region" description="Helical" evidence="1">
    <location>
        <begin position="99"/>
        <end position="121"/>
    </location>
</feature>
<feature type="transmembrane region" description="Helical" evidence="1">
    <location>
        <begin position="248"/>
        <end position="269"/>
    </location>
</feature>
<proteinExistence type="predicted"/>
<feature type="transmembrane region" description="Helical" evidence="1">
    <location>
        <begin position="128"/>
        <end position="145"/>
    </location>
</feature>
<feature type="transmembrane region" description="Helical" evidence="1">
    <location>
        <begin position="42"/>
        <end position="60"/>
    </location>
</feature>
<evidence type="ECO:0000256" key="1">
    <source>
        <dbReference type="SAM" id="Phobius"/>
    </source>
</evidence>
<dbReference type="Pfam" id="PF00892">
    <property type="entry name" value="EamA"/>
    <property type="match status" value="2"/>
</dbReference>
<dbReference type="GO" id="GO:0016020">
    <property type="term" value="C:membrane"/>
    <property type="evidence" value="ECO:0007669"/>
    <property type="project" value="InterPro"/>
</dbReference>
<feature type="domain" description="EamA" evidence="2">
    <location>
        <begin position="9"/>
        <end position="143"/>
    </location>
</feature>